<accession>A0ABN1KLY8</accession>
<evidence type="ECO:0000313" key="2">
    <source>
        <dbReference type="EMBL" id="GAA0770777.1"/>
    </source>
</evidence>
<evidence type="ECO:0000256" key="1">
    <source>
        <dbReference type="SAM" id="Phobius"/>
    </source>
</evidence>
<sequence>MSVDLATAGLWAAVLGLGAYHGLNPAMGWPLAVANGLAERRSRAVFATLLPLGAGHLAAMALALLPFALLSWYVEWSRPLRIAAGLLLALFGLGLLILRRHPRFLARVPPSRLAWWSFLVANAHGAGLMLLPISLGLCGTAGGGMATLQASAGTALAVALVHTLAMMLTGLAIAWLVYRHLGLRFLKQGWFNLDAVWGASLVVTGGLSAALAW</sequence>
<name>A0ABN1KLY8_9BURK</name>
<comment type="caution">
    <text evidence="2">The sequence shown here is derived from an EMBL/GenBank/DDBJ whole genome shotgun (WGS) entry which is preliminary data.</text>
</comment>
<feature type="transmembrane region" description="Helical" evidence="1">
    <location>
        <begin position="155"/>
        <end position="178"/>
    </location>
</feature>
<feature type="transmembrane region" description="Helical" evidence="1">
    <location>
        <begin position="44"/>
        <end position="74"/>
    </location>
</feature>
<dbReference type="Proteomes" id="UP001500279">
    <property type="component" value="Unassembled WGS sequence"/>
</dbReference>
<keyword evidence="1" id="KW-1133">Transmembrane helix</keyword>
<feature type="transmembrane region" description="Helical" evidence="1">
    <location>
        <begin position="80"/>
        <end position="98"/>
    </location>
</feature>
<keyword evidence="1" id="KW-0472">Membrane</keyword>
<dbReference type="RefSeq" id="WP_231012554.1">
    <property type="nucleotide sequence ID" value="NZ_BAAAEW010000052.1"/>
</dbReference>
<keyword evidence="1" id="KW-0812">Transmembrane</keyword>
<feature type="transmembrane region" description="Helical" evidence="1">
    <location>
        <begin position="190"/>
        <end position="212"/>
    </location>
</feature>
<feature type="transmembrane region" description="Helical" evidence="1">
    <location>
        <begin position="113"/>
        <end position="135"/>
    </location>
</feature>
<dbReference type="EMBL" id="BAAAEW010000052">
    <property type="protein sequence ID" value="GAA0770777.1"/>
    <property type="molecule type" value="Genomic_DNA"/>
</dbReference>
<feature type="transmembrane region" description="Helical" evidence="1">
    <location>
        <begin position="6"/>
        <end position="23"/>
    </location>
</feature>
<keyword evidence="3" id="KW-1185">Reference proteome</keyword>
<evidence type="ECO:0000313" key="3">
    <source>
        <dbReference type="Proteomes" id="UP001500279"/>
    </source>
</evidence>
<gene>
    <name evidence="2" type="ORF">GCM10009107_62800</name>
</gene>
<organism evidence="2 3">
    <name type="scientific">Ideonella azotifigens</name>
    <dbReference type="NCBI Taxonomy" id="513160"/>
    <lineage>
        <taxon>Bacteria</taxon>
        <taxon>Pseudomonadati</taxon>
        <taxon>Pseudomonadota</taxon>
        <taxon>Betaproteobacteria</taxon>
        <taxon>Burkholderiales</taxon>
        <taxon>Sphaerotilaceae</taxon>
        <taxon>Ideonella</taxon>
    </lineage>
</organism>
<proteinExistence type="predicted"/>
<reference evidence="2 3" key="1">
    <citation type="journal article" date="2019" name="Int. J. Syst. Evol. Microbiol.">
        <title>The Global Catalogue of Microorganisms (GCM) 10K type strain sequencing project: providing services to taxonomists for standard genome sequencing and annotation.</title>
        <authorList>
            <consortium name="The Broad Institute Genomics Platform"/>
            <consortium name="The Broad Institute Genome Sequencing Center for Infectious Disease"/>
            <person name="Wu L."/>
            <person name="Ma J."/>
        </authorList>
    </citation>
    <scope>NUCLEOTIDE SEQUENCE [LARGE SCALE GENOMIC DNA]</scope>
    <source>
        <strain evidence="2 3">JCM 15503</strain>
    </source>
</reference>
<protein>
    <recommendedName>
        <fullName evidence="4">Arginine/ornithine antiporter ArcD</fullName>
    </recommendedName>
</protein>
<evidence type="ECO:0008006" key="4">
    <source>
        <dbReference type="Google" id="ProtNLM"/>
    </source>
</evidence>